<dbReference type="EMBL" id="CM046106">
    <property type="protein sequence ID" value="KAI8436328.1"/>
    <property type="molecule type" value="Genomic_DNA"/>
</dbReference>
<gene>
    <name evidence="1" type="ORF">MSG28_004365</name>
</gene>
<protein>
    <submittedName>
        <fullName evidence="1">Uncharacterized protein</fullName>
    </submittedName>
</protein>
<name>A0ACC0KJ50_CHOFU</name>
<dbReference type="Proteomes" id="UP001064048">
    <property type="component" value="Chromosome 6"/>
</dbReference>
<proteinExistence type="predicted"/>
<accession>A0ACC0KJ50</accession>
<evidence type="ECO:0000313" key="2">
    <source>
        <dbReference type="Proteomes" id="UP001064048"/>
    </source>
</evidence>
<sequence length="312" mass="34452">MRLSRVCMWSCCCTMRSSARVLQPSRFHAAYQRYNRERTTIDLEWSLQDDVCGRLLRNYNTFANGLPDSLGKVKKLFADVGDIKLPGVLDDAFNSLVVVGRVDGAVVNLLIPGLGDLFSNLVIAIGKIFVCILGPDADSHYLCQQDYLSEYGYNDIASCSSASEIIEFYKVKNAKQQVEKFINDYIKGKGVESLTVNEKLIYEHVVAISSLLEKDYTKWDSEDLKKFAFSTPGRRGSGEPLRSAPIASIAAAARSEGRSGQTIALVYQLAQGSPSRHEVCDMSSAASDCVAPRGSSSRERLTKTELDTKMDN</sequence>
<reference evidence="1 2" key="1">
    <citation type="journal article" date="2022" name="Genome Biol. Evol.">
        <title>The Spruce Budworm Genome: Reconstructing the Evolutionary History of Antifreeze Proteins.</title>
        <authorList>
            <person name="Beliveau C."/>
            <person name="Gagne P."/>
            <person name="Picq S."/>
            <person name="Vernygora O."/>
            <person name="Keeling C.I."/>
            <person name="Pinkney K."/>
            <person name="Doucet D."/>
            <person name="Wen F."/>
            <person name="Johnston J.S."/>
            <person name="Maaroufi H."/>
            <person name="Boyle B."/>
            <person name="Laroche J."/>
            <person name="Dewar K."/>
            <person name="Juretic N."/>
            <person name="Blackburn G."/>
            <person name="Nisole A."/>
            <person name="Brunet B."/>
            <person name="Brandao M."/>
            <person name="Lumley L."/>
            <person name="Duan J."/>
            <person name="Quan G."/>
            <person name="Lucarotti C.J."/>
            <person name="Roe A.D."/>
            <person name="Sperling F.A.H."/>
            <person name="Levesque R.C."/>
            <person name="Cusson M."/>
        </authorList>
    </citation>
    <scope>NUCLEOTIDE SEQUENCE [LARGE SCALE GENOMIC DNA]</scope>
    <source>
        <strain evidence="1">Glfc:IPQL:Cfum</strain>
    </source>
</reference>
<keyword evidence="2" id="KW-1185">Reference proteome</keyword>
<evidence type="ECO:0000313" key="1">
    <source>
        <dbReference type="EMBL" id="KAI8436328.1"/>
    </source>
</evidence>
<comment type="caution">
    <text evidence="1">The sequence shown here is derived from an EMBL/GenBank/DDBJ whole genome shotgun (WGS) entry which is preliminary data.</text>
</comment>
<organism evidence="1 2">
    <name type="scientific">Choristoneura fumiferana</name>
    <name type="common">Spruce budworm moth</name>
    <name type="synonym">Archips fumiferana</name>
    <dbReference type="NCBI Taxonomy" id="7141"/>
    <lineage>
        <taxon>Eukaryota</taxon>
        <taxon>Metazoa</taxon>
        <taxon>Ecdysozoa</taxon>
        <taxon>Arthropoda</taxon>
        <taxon>Hexapoda</taxon>
        <taxon>Insecta</taxon>
        <taxon>Pterygota</taxon>
        <taxon>Neoptera</taxon>
        <taxon>Endopterygota</taxon>
        <taxon>Lepidoptera</taxon>
        <taxon>Glossata</taxon>
        <taxon>Ditrysia</taxon>
        <taxon>Tortricoidea</taxon>
        <taxon>Tortricidae</taxon>
        <taxon>Tortricinae</taxon>
        <taxon>Choristoneura</taxon>
    </lineage>
</organism>